<dbReference type="RefSeq" id="WP_191161016.1">
    <property type="nucleotide sequence ID" value="NZ_JACXAI010000034.1"/>
</dbReference>
<dbReference type="EMBL" id="JACXAI010000034">
    <property type="protein sequence ID" value="MBD1382632.1"/>
    <property type="molecule type" value="Genomic_DNA"/>
</dbReference>
<dbReference type="InterPro" id="IPR007527">
    <property type="entry name" value="Znf_SWIM"/>
</dbReference>
<proteinExistence type="predicted"/>
<evidence type="ECO:0000259" key="2">
    <source>
        <dbReference type="PROSITE" id="PS50966"/>
    </source>
</evidence>
<dbReference type="AlphaFoldDB" id="A0A926NRG7"/>
<protein>
    <submittedName>
        <fullName evidence="3">SWIM zinc finger family protein</fullName>
    </submittedName>
</protein>
<keyword evidence="1" id="KW-0863">Zinc-finger</keyword>
<evidence type="ECO:0000313" key="4">
    <source>
        <dbReference type="Proteomes" id="UP000626844"/>
    </source>
</evidence>
<accession>A0A926NRG7</accession>
<sequence>MSEMLPSKEQVLHASDQMMNLLSPSNEQDRNLIKKGLILYRQGSVSQVRSQDDLVKARVQDVSPVNVELDLNFVSMSTCTCPADELCRHITAVFLYVYAHKERLGTFVDQWKSAPKPDQVIKTFSPQKQANSHKKDEPKQESIASWYEFFEREFQSWQANTGYSSVQLAQSLHHTFYAGIKRKTPMKPEVKRLYLIHAANAAIEKLLLLIEQTNPNEYLLQQIYFPYMDQLQDDLYYELQELKRYALPFSMDPLLEDSPEKFHGLLIGGKAFQYDRISIYRMIWSSLFRKEKWIDQEREWLEKRKQHEMNQDNKFLAECEVALMHLHFLQKKDDLVIERSLKLTEALFPFTLNWIEELADKKEWNRLNTWLSYIEKAAPAYLENDLPFDEKRMPVRFLLRVLTNYCQETKKEEQFERYCEMLLPYSYAEFQTFLFVQGRYEKWLELQSLIGFGVYELDRDYLKEIEKQAPKTLLPFYHEAVRDEIEQKSRQHYKLAVRYLKKLRTLYKKMKKEDVWEHYLMKLMEEHKRLRAFHEELKKGKLVHD</sequence>
<keyword evidence="1" id="KW-0862">Zinc</keyword>
<evidence type="ECO:0000256" key="1">
    <source>
        <dbReference type="PROSITE-ProRule" id="PRU00325"/>
    </source>
</evidence>
<name>A0A926NRG7_9BACI</name>
<comment type="caution">
    <text evidence="3">The sequence shown here is derived from an EMBL/GenBank/DDBJ whole genome shotgun (WGS) entry which is preliminary data.</text>
</comment>
<dbReference type="PROSITE" id="PS50966">
    <property type="entry name" value="ZF_SWIM"/>
    <property type="match status" value="1"/>
</dbReference>
<evidence type="ECO:0000313" key="3">
    <source>
        <dbReference type="EMBL" id="MBD1382632.1"/>
    </source>
</evidence>
<keyword evidence="4" id="KW-1185">Reference proteome</keyword>
<dbReference type="Proteomes" id="UP000626844">
    <property type="component" value="Unassembled WGS sequence"/>
</dbReference>
<organism evidence="3 4">
    <name type="scientific">Metabacillus arenae</name>
    <dbReference type="NCBI Taxonomy" id="2771434"/>
    <lineage>
        <taxon>Bacteria</taxon>
        <taxon>Bacillati</taxon>
        <taxon>Bacillota</taxon>
        <taxon>Bacilli</taxon>
        <taxon>Bacillales</taxon>
        <taxon>Bacillaceae</taxon>
        <taxon>Metabacillus</taxon>
    </lineage>
</organism>
<feature type="domain" description="SWIM-type" evidence="2">
    <location>
        <begin position="65"/>
        <end position="98"/>
    </location>
</feature>
<dbReference type="GO" id="GO:0008270">
    <property type="term" value="F:zinc ion binding"/>
    <property type="evidence" value="ECO:0007669"/>
    <property type="project" value="UniProtKB-KW"/>
</dbReference>
<reference evidence="3" key="1">
    <citation type="submission" date="2020-09" db="EMBL/GenBank/DDBJ databases">
        <title>A novel bacterium of genus Bacillus, isolated from South China Sea.</title>
        <authorList>
            <person name="Huang H."/>
            <person name="Mo K."/>
            <person name="Hu Y."/>
        </authorList>
    </citation>
    <scope>NUCLEOTIDE SEQUENCE</scope>
    <source>
        <strain evidence="3">IB182487</strain>
    </source>
</reference>
<keyword evidence="1" id="KW-0479">Metal-binding</keyword>
<gene>
    <name evidence="3" type="ORF">IC621_20725</name>
</gene>